<keyword evidence="8" id="KW-1185">Reference proteome</keyword>
<evidence type="ECO:0000259" key="6">
    <source>
        <dbReference type="PROSITE" id="PS50066"/>
    </source>
</evidence>
<evidence type="ECO:0000256" key="2">
    <source>
        <dbReference type="ARBA" id="ARBA00023015"/>
    </source>
</evidence>
<proteinExistence type="predicted"/>
<dbReference type="GO" id="GO:0046983">
    <property type="term" value="F:protein dimerization activity"/>
    <property type="evidence" value="ECO:0007669"/>
    <property type="project" value="InterPro"/>
</dbReference>
<keyword evidence="2" id="KW-0805">Transcription regulation</keyword>
<dbReference type="SUPFAM" id="SSF55455">
    <property type="entry name" value="SRF-like"/>
    <property type="match status" value="1"/>
</dbReference>
<dbReference type="SMART" id="SM00432">
    <property type="entry name" value="MADS"/>
    <property type="match status" value="1"/>
</dbReference>
<dbReference type="Gene3D" id="3.40.1810.10">
    <property type="entry name" value="Transcription factor, MADS-box"/>
    <property type="match status" value="1"/>
</dbReference>
<dbReference type="Pfam" id="PF00319">
    <property type="entry name" value="SRF-TF"/>
    <property type="match status" value="1"/>
</dbReference>
<comment type="caution">
    <text evidence="7">The sequence shown here is derived from an EMBL/GenBank/DDBJ whole genome shotgun (WGS) entry which is preliminary data.</text>
</comment>
<sequence length="316" mass="36086">MGRAKVAMEFISKEKSRNATFAKRKKGLKKKLHEFTTLCAVDAFLIIFYGNSSEPHIWPENKVEFNRILKRYHSLSVQDRSKRSENLEDQNQRRIKKREEELVKQRRSNGPDVLRWDHRMDGFDEARLEEQRRALDSAIGGLSGRICIMKGQDCIFEGGSGMFEYSHSVPDHGSFGSSVVPMHPQPFTCMKPPLDQQISTVNYSYDYRPLDLGMFLDVGPVATPLMSDPFDVGASWNFNTWTSMDRRMFCDTEFKAFEEIELANAAGASSSTVLFSSTQSLNVQPIQQWPCLSYTAPGTTQQINLPSNAYEQFMNF</sequence>
<name>A0AAP0NYS2_9MAGN</name>
<dbReference type="GO" id="GO:0005634">
    <property type="term" value="C:nucleus"/>
    <property type="evidence" value="ECO:0007669"/>
    <property type="project" value="UniProtKB-SubCell"/>
</dbReference>
<evidence type="ECO:0000313" key="8">
    <source>
        <dbReference type="Proteomes" id="UP001419268"/>
    </source>
</evidence>
<feature type="domain" description="MADS-box" evidence="6">
    <location>
        <begin position="1"/>
        <end position="48"/>
    </location>
</feature>
<dbReference type="GO" id="GO:0000981">
    <property type="term" value="F:DNA-binding transcription factor activity, RNA polymerase II-specific"/>
    <property type="evidence" value="ECO:0007669"/>
    <property type="project" value="TreeGrafter"/>
</dbReference>
<dbReference type="EMBL" id="JBBNAG010000006">
    <property type="protein sequence ID" value="KAK9124942.1"/>
    <property type="molecule type" value="Genomic_DNA"/>
</dbReference>
<dbReference type="PANTHER" id="PTHR11945">
    <property type="entry name" value="MADS BOX PROTEIN"/>
    <property type="match status" value="1"/>
</dbReference>
<organism evidence="7 8">
    <name type="scientific">Stephania cephalantha</name>
    <dbReference type="NCBI Taxonomy" id="152367"/>
    <lineage>
        <taxon>Eukaryota</taxon>
        <taxon>Viridiplantae</taxon>
        <taxon>Streptophyta</taxon>
        <taxon>Embryophyta</taxon>
        <taxon>Tracheophyta</taxon>
        <taxon>Spermatophyta</taxon>
        <taxon>Magnoliopsida</taxon>
        <taxon>Ranunculales</taxon>
        <taxon>Menispermaceae</taxon>
        <taxon>Menispermoideae</taxon>
        <taxon>Cissampelideae</taxon>
        <taxon>Stephania</taxon>
    </lineage>
</organism>
<reference evidence="7 8" key="1">
    <citation type="submission" date="2024-01" db="EMBL/GenBank/DDBJ databases">
        <title>Genome assemblies of Stephania.</title>
        <authorList>
            <person name="Yang L."/>
        </authorList>
    </citation>
    <scope>NUCLEOTIDE SEQUENCE [LARGE SCALE GENOMIC DNA]</scope>
    <source>
        <strain evidence="7">JXDWG</strain>
        <tissue evidence="7">Leaf</tissue>
    </source>
</reference>
<dbReference type="Proteomes" id="UP001419268">
    <property type="component" value="Unassembled WGS sequence"/>
</dbReference>
<dbReference type="InterPro" id="IPR036879">
    <property type="entry name" value="TF_MADSbox_sf"/>
</dbReference>
<keyword evidence="5" id="KW-0539">Nucleus</keyword>
<keyword evidence="4" id="KW-0804">Transcription</keyword>
<dbReference type="GO" id="GO:0000978">
    <property type="term" value="F:RNA polymerase II cis-regulatory region sequence-specific DNA binding"/>
    <property type="evidence" value="ECO:0007669"/>
    <property type="project" value="TreeGrafter"/>
</dbReference>
<evidence type="ECO:0000256" key="5">
    <source>
        <dbReference type="ARBA" id="ARBA00023242"/>
    </source>
</evidence>
<evidence type="ECO:0000256" key="3">
    <source>
        <dbReference type="ARBA" id="ARBA00023125"/>
    </source>
</evidence>
<dbReference type="InterPro" id="IPR002100">
    <property type="entry name" value="TF_MADSbox"/>
</dbReference>
<evidence type="ECO:0000256" key="1">
    <source>
        <dbReference type="ARBA" id="ARBA00004123"/>
    </source>
</evidence>
<comment type="subcellular location">
    <subcellularLocation>
        <location evidence="1">Nucleus</location>
    </subcellularLocation>
</comment>
<evidence type="ECO:0000313" key="7">
    <source>
        <dbReference type="EMBL" id="KAK9124942.1"/>
    </source>
</evidence>
<dbReference type="PRINTS" id="PR00404">
    <property type="entry name" value="MADSDOMAIN"/>
</dbReference>
<dbReference type="PROSITE" id="PS50066">
    <property type="entry name" value="MADS_BOX_2"/>
    <property type="match status" value="1"/>
</dbReference>
<dbReference type="PANTHER" id="PTHR11945:SF176">
    <property type="entry name" value="MADS-BOX TRANSCRIPTION FACTOR FAMILY PROTEIN"/>
    <property type="match status" value="1"/>
</dbReference>
<keyword evidence="3" id="KW-0238">DNA-binding</keyword>
<evidence type="ECO:0000256" key="4">
    <source>
        <dbReference type="ARBA" id="ARBA00023163"/>
    </source>
</evidence>
<protein>
    <recommendedName>
        <fullName evidence="6">MADS-box domain-containing protein</fullName>
    </recommendedName>
</protein>
<dbReference type="AlphaFoldDB" id="A0AAP0NYS2"/>
<accession>A0AAP0NYS2</accession>
<gene>
    <name evidence="7" type="ORF">Scep_013788</name>
</gene>